<feature type="chain" id="PRO_5035003092" description="SnoaL-like domain-containing protein" evidence="1">
    <location>
        <begin position="19"/>
        <end position="185"/>
    </location>
</feature>
<keyword evidence="1" id="KW-0732">Signal</keyword>
<dbReference type="Gene3D" id="3.10.450.50">
    <property type="match status" value="1"/>
</dbReference>
<name>A0A8H4REQ8_9HELO</name>
<accession>A0A8H4REQ8</accession>
<dbReference type="OrthoDB" id="3637354at2759"/>
<dbReference type="Pfam" id="PF12680">
    <property type="entry name" value="SnoaL_2"/>
    <property type="match status" value="1"/>
</dbReference>
<dbReference type="AlphaFoldDB" id="A0A8H4REQ8"/>
<evidence type="ECO:0000259" key="2">
    <source>
        <dbReference type="Pfam" id="PF12680"/>
    </source>
</evidence>
<sequence>MHFHSSLLLLVSLTLTAARSPKDGADPANNLHFITKEVRDHIADNYISLWDGNYDIINSTFSPDFTMLYQDRFPTGLGNGSVLSDVDSRAAFLAFVQRGRAAFSQYEFKVVRKFGEDNVIAIRWILDAVYKGGFPLATLAPGASLSYNGTDTLTLDPSSGLVVEVWSAQDLMNLFHQLGAPVGTL</sequence>
<dbReference type="EMBL" id="JAAMPI010000768">
    <property type="protein sequence ID" value="KAF4628744.1"/>
    <property type="molecule type" value="Genomic_DNA"/>
</dbReference>
<gene>
    <name evidence="3" type="ORF">G7Y89_g9404</name>
</gene>
<dbReference type="Proteomes" id="UP000566819">
    <property type="component" value="Unassembled WGS sequence"/>
</dbReference>
<comment type="caution">
    <text evidence="3">The sequence shown here is derived from an EMBL/GenBank/DDBJ whole genome shotgun (WGS) entry which is preliminary data.</text>
</comment>
<keyword evidence="4" id="KW-1185">Reference proteome</keyword>
<feature type="domain" description="SnoaL-like" evidence="2">
    <location>
        <begin position="49"/>
        <end position="164"/>
    </location>
</feature>
<proteinExistence type="predicted"/>
<dbReference type="SUPFAM" id="SSF54427">
    <property type="entry name" value="NTF2-like"/>
    <property type="match status" value="1"/>
</dbReference>
<dbReference type="InterPro" id="IPR037401">
    <property type="entry name" value="SnoaL-like"/>
</dbReference>
<organism evidence="3 4">
    <name type="scientific">Cudoniella acicularis</name>
    <dbReference type="NCBI Taxonomy" id="354080"/>
    <lineage>
        <taxon>Eukaryota</taxon>
        <taxon>Fungi</taxon>
        <taxon>Dikarya</taxon>
        <taxon>Ascomycota</taxon>
        <taxon>Pezizomycotina</taxon>
        <taxon>Leotiomycetes</taxon>
        <taxon>Helotiales</taxon>
        <taxon>Tricladiaceae</taxon>
        <taxon>Cudoniella</taxon>
    </lineage>
</organism>
<evidence type="ECO:0000313" key="4">
    <source>
        <dbReference type="Proteomes" id="UP000566819"/>
    </source>
</evidence>
<feature type="signal peptide" evidence="1">
    <location>
        <begin position="1"/>
        <end position="18"/>
    </location>
</feature>
<evidence type="ECO:0000313" key="3">
    <source>
        <dbReference type="EMBL" id="KAF4628744.1"/>
    </source>
</evidence>
<protein>
    <recommendedName>
        <fullName evidence="2">SnoaL-like domain-containing protein</fullName>
    </recommendedName>
</protein>
<reference evidence="3 4" key="1">
    <citation type="submission" date="2020-03" db="EMBL/GenBank/DDBJ databases">
        <title>Draft Genome Sequence of Cudoniella acicularis.</title>
        <authorList>
            <person name="Buettner E."/>
            <person name="Kellner H."/>
        </authorList>
    </citation>
    <scope>NUCLEOTIDE SEQUENCE [LARGE SCALE GENOMIC DNA]</scope>
    <source>
        <strain evidence="3 4">DSM 108380</strain>
    </source>
</reference>
<evidence type="ECO:0000256" key="1">
    <source>
        <dbReference type="SAM" id="SignalP"/>
    </source>
</evidence>
<dbReference type="InterPro" id="IPR032710">
    <property type="entry name" value="NTF2-like_dom_sf"/>
</dbReference>